<dbReference type="KEGG" id="pars:DRW48_10560"/>
<dbReference type="SUPFAM" id="SSF52266">
    <property type="entry name" value="SGNH hydrolase"/>
    <property type="match status" value="1"/>
</dbReference>
<keyword evidence="2" id="KW-1185">Reference proteome</keyword>
<dbReference type="OrthoDB" id="8417228at2"/>
<dbReference type="Proteomes" id="UP000252023">
    <property type="component" value="Chromosome"/>
</dbReference>
<reference evidence="2" key="1">
    <citation type="submission" date="2018-07" db="EMBL/GenBank/DDBJ databases">
        <title>Genome sequencing of Paracoccus sp. SC2-6.</title>
        <authorList>
            <person name="Heo J."/>
            <person name="Kim S.-J."/>
            <person name="Kwon S.-W."/>
        </authorList>
    </citation>
    <scope>NUCLEOTIDE SEQUENCE [LARGE SCALE GENOMIC DNA]</scope>
    <source>
        <strain evidence="2">SC2-6</strain>
    </source>
</reference>
<proteinExistence type="predicted"/>
<dbReference type="CDD" id="cd00229">
    <property type="entry name" value="SGNH_hydrolase"/>
    <property type="match status" value="1"/>
</dbReference>
<dbReference type="GO" id="GO:0016788">
    <property type="term" value="F:hydrolase activity, acting on ester bonds"/>
    <property type="evidence" value="ECO:0007669"/>
    <property type="project" value="UniProtKB-ARBA"/>
</dbReference>
<dbReference type="Gene3D" id="3.40.50.1110">
    <property type="entry name" value="SGNH hydrolase"/>
    <property type="match status" value="1"/>
</dbReference>
<dbReference type="EMBL" id="CP030918">
    <property type="protein sequence ID" value="AXC50076.1"/>
    <property type="molecule type" value="Genomic_DNA"/>
</dbReference>
<accession>A0A344PL21</accession>
<dbReference type="InterPro" id="IPR036514">
    <property type="entry name" value="SGNH_hydro_sf"/>
</dbReference>
<dbReference type="RefSeq" id="WP_114076395.1">
    <property type="nucleotide sequence ID" value="NZ_CP030918.1"/>
</dbReference>
<dbReference type="AlphaFoldDB" id="A0A344PL21"/>
<sequence length="324" mass="35125">MKIIAVGGSNTVFKNGYLGDLQALLPEAVFVNRSVGAANCSMGLFRLLSYPDLSEGDIVVWEYALNDTFSLPTRGVEWHLSVIEQTLIHARDRGCLFLPVILTTRDIENNQEITPYRAALHYLFRAYGVTPIDAAQEAHIAFNVAVLPKSDFRDLSHYLPGGRVCKLIAQKMAEQIAKGLAPAGTLPAPLFARKGYLPRVRTDLSGGTVSEFTNSLLSVCYRDTRGNQTVTFDPRTRYGRVIAAITLVSPGGGKCDVITPTGVAGALLEPKEPVAMTLLKSILGHRGFNKIGTGEGKVIQFAPRESTSDERPRGVVAVLTEEPA</sequence>
<keyword evidence="1" id="KW-0378">Hydrolase</keyword>
<name>A0A344PL21_9RHOB</name>
<gene>
    <name evidence="1" type="ORF">DRW48_10560</name>
</gene>
<organism evidence="1 2">
    <name type="scientific">Paracoccus suum</name>
    <dbReference type="NCBI Taxonomy" id="2259340"/>
    <lineage>
        <taxon>Bacteria</taxon>
        <taxon>Pseudomonadati</taxon>
        <taxon>Pseudomonadota</taxon>
        <taxon>Alphaproteobacteria</taxon>
        <taxon>Rhodobacterales</taxon>
        <taxon>Paracoccaceae</taxon>
        <taxon>Paracoccus</taxon>
    </lineage>
</organism>
<evidence type="ECO:0000313" key="2">
    <source>
        <dbReference type="Proteomes" id="UP000252023"/>
    </source>
</evidence>
<protein>
    <submittedName>
        <fullName evidence="1">SGNH/GDSL hydrolase family protein</fullName>
    </submittedName>
</protein>
<evidence type="ECO:0000313" key="1">
    <source>
        <dbReference type="EMBL" id="AXC50076.1"/>
    </source>
</evidence>